<dbReference type="EMBL" id="BEYU01000027">
    <property type="protein sequence ID" value="GBG27004.1"/>
    <property type="molecule type" value="Genomic_DNA"/>
</dbReference>
<organism evidence="1 2">
    <name type="scientific">Hondaea fermentalgiana</name>
    <dbReference type="NCBI Taxonomy" id="2315210"/>
    <lineage>
        <taxon>Eukaryota</taxon>
        <taxon>Sar</taxon>
        <taxon>Stramenopiles</taxon>
        <taxon>Bigyra</taxon>
        <taxon>Labyrinthulomycetes</taxon>
        <taxon>Thraustochytrida</taxon>
        <taxon>Thraustochytriidae</taxon>
        <taxon>Hondaea</taxon>
    </lineage>
</organism>
<reference evidence="1 2" key="1">
    <citation type="submission" date="2017-12" db="EMBL/GenBank/DDBJ databases">
        <title>Sequencing, de novo assembly and annotation of complete genome of a new Thraustochytrid species, strain FCC1311.</title>
        <authorList>
            <person name="Sedici K."/>
            <person name="Godart F."/>
            <person name="Aiese Cigliano R."/>
            <person name="Sanseverino W."/>
            <person name="Barakat M."/>
            <person name="Ortet P."/>
            <person name="Marechal E."/>
            <person name="Cagnac O."/>
            <person name="Amato A."/>
        </authorList>
    </citation>
    <scope>NUCLEOTIDE SEQUENCE [LARGE SCALE GENOMIC DNA]</scope>
</reference>
<comment type="caution">
    <text evidence="1">The sequence shown here is derived from an EMBL/GenBank/DDBJ whole genome shotgun (WGS) entry which is preliminary data.</text>
</comment>
<dbReference type="InParanoid" id="A0A2R5GGM1"/>
<proteinExistence type="predicted"/>
<gene>
    <name evidence="1" type="ORF">FCC1311_032272</name>
</gene>
<keyword evidence="2" id="KW-1185">Reference proteome</keyword>
<evidence type="ECO:0000313" key="2">
    <source>
        <dbReference type="Proteomes" id="UP000241890"/>
    </source>
</evidence>
<dbReference type="AlphaFoldDB" id="A0A2R5GGM1"/>
<accession>A0A2R5GGM1</accession>
<sequence length="81" mass="9331">MAHYFPDNIAHEHTYGLTDIFPNKFPYGVSYIGTHVDPDRCARSKTIWLGRHNADDLVTDPSTDPGRRRSYLGIHTAYRVR</sequence>
<name>A0A2R5GGM1_9STRA</name>
<evidence type="ECO:0000313" key="1">
    <source>
        <dbReference type="EMBL" id="GBG27004.1"/>
    </source>
</evidence>
<protein>
    <submittedName>
        <fullName evidence="1">Uncharacterized protein</fullName>
    </submittedName>
</protein>
<dbReference type="Proteomes" id="UP000241890">
    <property type="component" value="Unassembled WGS sequence"/>
</dbReference>